<name>A0A7S3J6B3_9SPIT</name>
<protein>
    <recommendedName>
        <fullName evidence="1">DUSP domain-containing protein</fullName>
    </recommendedName>
</protein>
<feature type="domain" description="DUSP" evidence="1">
    <location>
        <begin position="1"/>
        <end position="87"/>
    </location>
</feature>
<dbReference type="Gene3D" id="3.30.2230.10">
    <property type="entry name" value="DUSP-like"/>
    <property type="match status" value="1"/>
</dbReference>
<dbReference type="AlphaFoldDB" id="A0A7S3J6B3"/>
<reference evidence="2" key="1">
    <citation type="submission" date="2021-01" db="EMBL/GenBank/DDBJ databases">
        <authorList>
            <person name="Corre E."/>
            <person name="Pelletier E."/>
            <person name="Niang G."/>
            <person name="Scheremetjew M."/>
            <person name="Finn R."/>
            <person name="Kale V."/>
            <person name="Holt S."/>
            <person name="Cochrane G."/>
            <person name="Meng A."/>
            <person name="Brown T."/>
            <person name="Cohen L."/>
        </authorList>
    </citation>
    <scope>NUCLEOTIDE SEQUENCE</scope>
    <source>
        <strain evidence="2">FSP1.4</strain>
    </source>
</reference>
<dbReference type="InterPro" id="IPR035927">
    <property type="entry name" value="DUSP-like_sf"/>
</dbReference>
<dbReference type="GO" id="GO:0004843">
    <property type="term" value="F:cysteine-type deubiquitinase activity"/>
    <property type="evidence" value="ECO:0007669"/>
    <property type="project" value="InterPro"/>
</dbReference>
<dbReference type="InterPro" id="IPR006615">
    <property type="entry name" value="Pept_C19_DUSP"/>
</dbReference>
<evidence type="ECO:0000313" key="2">
    <source>
        <dbReference type="EMBL" id="CAE0345529.1"/>
    </source>
</evidence>
<organism evidence="2">
    <name type="scientific">Euplotes harpa</name>
    <dbReference type="NCBI Taxonomy" id="151035"/>
    <lineage>
        <taxon>Eukaryota</taxon>
        <taxon>Sar</taxon>
        <taxon>Alveolata</taxon>
        <taxon>Ciliophora</taxon>
        <taxon>Intramacronucleata</taxon>
        <taxon>Spirotrichea</taxon>
        <taxon>Hypotrichia</taxon>
        <taxon>Euplotida</taxon>
        <taxon>Euplotidae</taxon>
        <taxon>Euplotes</taxon>
    </lineage>
</organism>
<evidence type="ECO:0000259" key="1">
    <source>
        <dbReference type="PROSITE" id="PS51283"/>
    </source>
</evidence>
<accession>A0A7S3J6B3</accession>
<sequence length="185" mass="21955">MIDENWMKSWESFTKNKLSEFPLQTPDKNEEALILPPGPISNHQLLSSDGSVRQDFNIGEYRVITPEMWNSLYFTYSGGPEIHRERAYIFSKAVHDNLEKQAFQERIDAIKERNREKAGLDCGIKSSSPYKVLEYLEKDGYDPINDMEEELVEMYRNYNPKKDDNLLNDRNRRRAMFDDWDYQLK</sequence>
<proteinExistence type="predicted"/>
<dbReference type="SUPFAM" id="SSF143791">
    <property type="entry name" value="DUSP-like"/>
    <property type="match status" value="1"/>
</dbReference>
<dbReference type="PROSITE" id="PS51283">
    <property type="entry name" value="DUSP"/>
    <property type="match status" value="1"/>
</dbReference>
<dbReference type="Pfam" id="PF06337">
    <property type="entry name" value="DUSP"/>
    <property type="match status" value="1"/>
</dbReference>
<dbReference type="EMBL" id="HBII01010291">
    <property type="protein sequence ID" value="CAE0345529.1"/>
    <property type="molecule type" value="Transcribed_RNA"/>
</dbReference>
<gene>
    <name evidence="2" type="ORF">EHAR0213_LOCUS4439</name>
</gene>